<dbReference type="Proteomes" id="UP000509667">
    <property type="component" value="Chromosome"/>
</dbReference>
<dbReference type="SUPFAM" id="SSF89550">
    <property type="entry name" value="PHP domain-like"/>
    <property type="match status" value="1"/>
</dbReference>
<dbReference type="InterPro" id="IPR052018">
    <property type="entry name" value="PHP_domain"/>
</dbReference>
<evidence type="ECO:0000313" key="3">
    <source>
        <dbReference type="Proteomes" id="UP000509667"/>
    </source>
</evidence>
<dbReference type="AlphaFoldDB" id="A0A7D5P0L0"/>
<dbReference type="KEGG" id="hrr:HZS55_01950"/>
<evidence type="ECO:0000313" key="2">
    <source>
        <dbReference type="EMBL" id="QLH76141.1"/>
    </source>
</evidence>
<dbReference type="Gene3D" id="1.10.150.650">
    <property type="match status" value="1"/>
</dbReference>
<sequence>MVAADLHVHTDNSDGTFRLSEVPPAARAAGLDAVAVTDHDRVHPDLDAPVVERDGVTVVHGIELRVEADDQRVDVLGYGVAPTDALVAEIDRLQRDRVERGREIIARVEQRLGHAIPAEPEPGLGRPDIARAVIESDDGYDSIPDVFDGLIGEGGPCYVARDIPSFERGRDLLTDACALVSLAHPLRYPEPAAALELAPRLDAVEVAYPYGARGHTGANGELAVENVRAVAERHDLVVTGGSDAHGRSLGETGLSTDEYERFRDALGVAP</sequence>
<gene>
    <name evidence="2" type="ORF">HZS55_01950</name>
</gene>
<dbReference type="Gene3D" id="3.20.20.140">
    <property type="entry name" value="Metal-dependent hydrolases"/>
    <property type="match status" value="1"/>
</dbReference>
<accession>A0A7D5P0L0</accession>
<dbReference type="SMART" id="SM00481">
    <property type="entry name" value="POLIIIAc"/>
    <property type="match status" value="1"/>
</dbReference>
<dbReference type="InterPro" id="IPR016195">
    <property type="entry name" value="Pol/histidinol_Pase-like"/>
</dbReference>
<dbReference type="Pfam" id="PF02811">
    <property type="entry name" value="PHP"/>
    <property type="match status" value="1"/>
</dbReference>
<proteinExistence type="predicted"/>
<dbReference type="EMBL" id="CP058910">
    <property type="protein sequence ID" value="QLH76141.1"/>
    <property type="molecule type" value="Genomic_DNA"/>
</dbReference>
<keyword evidence="3" id="KW-1185">Reference proteome</keyword>
<reference evidence="2 3" key="1">
    <citation type="submission" date="2020-07" db="EMBL/GenBank/DDBJ databases">
        <title>Halosimplex pelagicum sp. nov. and Halosimplex rubrum sp. nov., isolated from salted brown alga Laminaria, and emended description of the genus Halosimplex.</title>
        <authorList>
            <person name="Cui H."/>
        </authorList>
    </citation>
    <scope>NUCLEOTIDE SEQUENCE [LARGE SCALE GENOMIC DNA]</scope>
    <source>
        <strain evidence="2 3">R27</strain>
    </source>
</reference>
<name>A0A7D5P0L0_9EURY</name>
<feature type="domain" description="Polymerase/histidinol phosphatase N-terminal" evidence="1">
    <location>
        <begin position="4"/>
        <end position="68"/>
    </location>
</feature>
<dbReference type="PANTHER" id="PTHR42924">
    <property type="entry name" value="EXONUCLEASE"/>
    <property type="match status" value="1"/>
</dbReference>
<dbReference type="GO" id="GO:0035312">
    <property type="term" value="F:5'-3' DNA exonuclease activity"/>
    <property type="evidence" value="ECO:0007669"/>
    <property type="project" value="TreeGrafter"/>
</dbReference>
<dbReference type="InterPro" id="IPR004013">
    <property type="entry name" value="PHP_dom"/>
</dbReference>
<dbReference type="RefSeq" id="WP_179910084.1">
    <property type="nucleotide sequence ID" value="NZ_CP058910.1"/>
</dbReference>
<dbReference type="OrthoDB" id="196608at2157"/>
<organism evidence="2 3">
    <name type="scientific">Halosimplex rubrum</name>
    <dbReference type="NCBI Taxonomy" id="869889"/>
    <lineage>
        <taxon>Archaea</taxon>
        <taxon>Methanobacteriati</taxon>
        <taxon>Methanobacteriota</taxon>
        <taxon>Stenosarchaea group</taxon>
        <taxon>Halobacteria</taxon>
        <taxon>Halobacteriales</taxon>
        <taxon>Haloarculaceae</taxon>
        <taxon>Halosimplex</taxon>
    </lineage>
</organism>
<dbReference type="GO" id="GO:0004534">
    <property type="term" value="F:5'-3' RNA exonuclease activity"/>
    <property type="evidence" value="ECO:0007669"/>
    <property type="project" value="TreeGrafter"/>
</dbReference>
<protein>
    <submittedName>
        <fullName evidence="2">PHP domain-containing protein</fullName>
    </submittedName>
</protein>
<dbReference type="GeneID" id="56076587"/>
<dbReference type="InterPro" id="IPR003141">
    <property type="entry name" value="Pol/His_phosphatase_N"/>
</dbReference>
<evidence type="ECO:0000259" key="1">
    <source>
        <dbReference type="SMART" id="SM00481"/>
    </source>
</evidence>
<dbReference type="PANTHER" id="PTHR42924:SF18">
    <property type="entry name" value="POLYMERASE_HISTIDINOL PHOSPHATASE N-TERMINAL DOMAIN-CONTAINING PROTEIN"/>
    <property type="match status" value="1"/>
</dbReference>